<feature type="transmembrane region" description="Helical" evidence="1">
    <location>
        <begin position="475"/>
        <end position="494"/>
    </location>
</feature>
<accession>A0A9X2FD14</accession>
<sequence>MGTTEPTRLPQRIGLLSVTRRLIKSPGLLLLSMLLAGAIFRPYAGIVHDARLYAVQVLDHLHPEVYSNDLFLKYGSQDKYSLFSQISGPMAAWIGVPTAFFLLYLGGNALWLLALTKFNPALLRQRLAAVAALIYMAVNPLAFGGWKTFHVNENFLTPRIWAVALVVLALERLLAERHLASLLCVVLSMLLHPIMGFSGLCIWVAYELMSRMKPVHFAGGVLAVLVVTTSVLFIEPLGTAVLGHMDAQWRHHATDTNPYGVPTSWQLADWAAVAMAFAIVTAGRMWARLPANSRRLLDCIMLLAAIGLAVGLVAPFLPYRLLLQGQAYRALWPLQMVQIPVLFALLELLLRRQMSKVGVRVTVAVLVGFAVQSLNPVQLVTIFLLVVAAYCRQLSASSSNEAQAVAFHRYAMLALCLAIALGVLVVGTAYVDLMASFPPLERLAALPASLGPILIWAMAASLLFALGVILRNRSLYGGVAVCGWLGLNAAFFLIPNSSLYASIGGEEMKDISFVEGYLNTKYARTSETPVLYWALAPIEQIWIDLQCSSFYSIPQTAGNMFNRGTAIEGDRRAKLTRKFELDIRRPWLAKCQPHHKQGIKRIFGAVQEPPPTVEDLIAICQDENIDLVIVPNEFDGWYAATNGHLFIYDAQRIRNALDSNRALSYEP</sequence>
<feature type="transmembrane region" description="Helical" evidence="1">
    <location>
        <begin position="90"/>
        <end position="115"/>
    </location>
</feature>
<keyword evidence="3" id="KW-1185">Reference proteome</keyword>
<evidence type="ECO:0000313" key="2">
    <source>
        <dbReference type="EMBL" id="MCO6045953.1"/>
    </source>
</evidence>
<feature type="transmembrane region" description="Helical" evidence="1">
    <location>
        <begin position="267"/>
        <end position="287"/>
    </location>
</feature>
<reference evidence="2" key="1">
    <citation type="submission" date="2022-06" db="EMBL/GenBank/DDBJ databases">
        <title>Aeoliella straminimaris, a novel planctomycete from sediments.</title>
        <authorList>
            <person name="Vitorino I.R."/>
            <person name="Lage O.M."/>
        </authorList>
    </citation>
    <scope>NUCLEOTIDE SEQUENCE</scope>
    <source>
        <strain evidence="2">ICT_H6.2</strain>
    </source>
</reference>
<keyword evidence="1" id="KW-0812">Transmembrane</keyword>
<evidence type="ECO:0000256" key="1">
    <source>
        <dbReference type="SAM" id="Phobius"/>
    </source>
</evidence>
<dbReference type="RefSeq" id="WP_252854068.1">
    <property type="nucleotide sequence ID" value="NZ_JAMXLR010000062.1"/>
</dbReference>
<feature type="transmembrane region" description="Helical" evidence="1">
    <location>
        <begin position="330"/>
        <end position="350"/>
    </location>
</feature>
<evidence type="ECO:0000313" key="3">
    <source>
        <dbReference type="Proteomes" id="UP001155241"/>
    </source>
</evidence>
<feature type="transmembrane region" description="Helical" evidence="1">
    <location>
        <begin position="443"/>
        <end position="469"/>
    </location>
</feature>
<dbReference type="EMBL" id="JAMXLR010000062">
    <property type="protein sequence ID" value="MCO6045953.1"/>
    <property type="molecule type" value="Genomic_DNA"/>
</dbReference>
<feature type="transmembrane region" description="Helical" evidence="1">
    <location>
        <begin position="362"/>
        <end position="390"/>
    </location>
</feature>
<protein>
    <submittedName>
        <fullName evidence="2">Uncharacterized protein</fullName>
    </submittedName>
</protein>
<dbReference type="Proteomes" id="UP001155241">
    <property type="component" value="Unassembled WGS sequence"/>
</dbReference>
<feature type="transmembrane region" description="Helical" evidence="1">
    <location>
        <begin position="410"/>
        <end position="431"/>
    </location>
</feature>
<dbReference type="AlphaFoldDB" id="A0A9X2FD14"/>
<feature type="transmembrane region" description="Helical" evidence="1">
    <location>
        <begin position="215"/>
        <end position="234"/>
    </location>
</feature>
<keyword evidence="1" id="KW-1133">Transmembrane helix</keyword>
<feature type="transmembrane region" description="Helical" evidence="1">
    <location>
        <begin position="127"/>
        <end position="146"/>
    </location>
</feature>
<gene>
    <name evidence="2" type="ORF">NG895_18800</name>
</gene>
<feature type="transmembrane region" description="Helical" evidence="1">
    <location>
        <begin position="299"/>
        <end position="318"/>
    </location>
</feature>
<proteinExistence type="predicted"/>
<name>A0A9X2FD14_9BACT</name>
<feature type="transmembrane region" description="Helical" evidence="1">
    <location>
        <begin position="179"/>
        <end position="203"/>
    </location>
</feature>
<organism evidence="2 3">
    <name type="scientific">Aeoliella straminimaris</name>
    <dbReference type="NCBI Taxonomy" id="2954799"/>
    <lineage>
        <taxon>Bacteria</taxon>
        <taxon>Pseudomonadati</taxon>
        <taxon>Planctomycetota</taxon>
        <taxon>Planctomycetia</taxon>
        <taxon>Pirellulales</taxon>
        <taxon>Lacipirellulaceae</taxon>
        <taxon>Aeoliella</taxon>
    </lineage>
</organism>
<keyword evidence="1" id="KW-0472">Membrane</keyword>
<feature type="transmembrane region" description="Helical" evidence="1">
    <location>
        <begin position="27"/>
        <end position="44"/>
    </location>
</feature>
<comment type="caution">
    <text evidence="2">The sequence shown here is derived from an EMBL/GenBank/DDBJ whole genome shotgun (WGS) entry which is preliminary data.</text>
</comment>